<evidence type="ECO:0000313" key="6">
    <source>
        <dbReference type="Proteomes" id="UP000588068"/>
    </source>
</evidence>
<dbReference type="InterPro" id="IPR018060">
    <property type="entry name" value="HTH_AraC"/>
</dbReference>
<dbReference type="PANTHER" id="PTHR46796">
    <property type="entry name" value="HTH-TYPE TRANSCRIPTIONAL ACTIVATOR RHAS-RELATED"/>
    <property type="match status" value="1"/>
</dbReference>
<dbReference type="Proteomes" id="UP000588068">
    <property type="component" value="Unassembled WGS sequence"/>
</dbReference>
<dbReference type="SUPFAM" id="SSF46689">
    <property type="entry name" value="Homeodomain-like"/>
    <property type="match status" value="2"/>
</dbReference>
<reference evidence="5 6" key="1">
    <citation type="submission" date="2020-08" db="EMBL/GenBank/DDBJ databases">
        <title>Genomic Encyclopedia of Type Strains, Phase IV (KMG-IV): sequencing the most valuable type-strain genomes for metagenomic binning, comparative biology and taxonomic classification.</title>
        <authorList>
            <person name="Goeker M."/>
        </authorList>
    </citation>
    <scope>NUCLEOTIDE SEQUENCE [LARGE SCALE GENOMIC DNA]</scope>
    <source>
        <strain evidence="5 6">DSM 26723</strain>
    </source>
</reference>
<evidence type="ECO:0000256" key="1">
    <source>
        <dbReference type="ARBA" id="ARBA00023015"/>
    </source>
</evidence>
<dbReference type="InterPro" id="IPR018062">
    <property type="entry name" value="HTH_AraC-typ_CS"/>
</dbReference>
<dbReference type="EMBL" id="JACHHZ010000005">
    <property type="protein sequence ID" value="MBB6095478.1"/>
    <property type="molecule type" value="Genomic_DNA"/>
</dbReference>
<evidence type="ECO:0000313" key="5">
    <source>
        <dbReference type="EMBL" id="MBB6095478.1"/>
    </source>
</evidence>
<dbReference type="PROSITE" id="PS00041">
    <property type="entry name" value="HTH_ARAC_FAMILY_1"/>
    <property type="match status" value="1"/>
</dbReference>
<dbReference type="SMART" id="SM00342">
    <property type="entry name" value="HTH_ARAC"/>
    <property type="match status" value="1"/>
</dbReference>
<keyword evidence="1" id="KW-0805">Transcription regulation</keyword>
<evidence type="ECO:0000256" key="2">
    <source>
        <dbReference type="ARBA" id="ARBA00023125"/>
    </source>
</evidence>
<name>A0A841HU11_9GAMM</name>
<gene>
    <name evidence="5" type="ORF">HNQ60_004368</name>
</gene>
<dbReference type="InterPro" id="IPR020449">
    <property type="entry name" value="Tscrpt_reg_AraC-type_HTH"/>
</dbReference>
<organism evidence="5 6">
    <name type="scientific">Povalibacter uvarum</name>
    <dbReference type="NCBI Taxonomy" id="732238"/>
    <lineage>
        <taxon>Bacteria</taxon>
        <taxon>Pseudomonadati</taxon>
        <taxon>Pseudomonadota</taxon>
        <taxon>Gammaproteobacteria</taxon>
        <taxon>Steroidobacterales</taxon>
        <taxon>Steroidobacteraceae</taxon>
        <taxon>Povalibacter</taxon>
    </lineage>
</organism>
<evidence type="ECO:0000259" key="4">
    <source>
        <dbReference type="PROSITE" id="PS01124"/>
    </source>
</evidence>
<keyword evidence="3" id="KW-0804">Transcription</keyword>
<dbReference type="GO" id="GO:0003700">
    <property type="term" value="F:DNA-binding transcription factor activity"/>
    <property type="evidence" value="ECO:0007669"/>
    <property type="project" value="InterPro"/>
</dbReference>
<dbReference type="RefSeq" id="WP_184334842.1">
    <property type="nucleotide sequence ID" value="NZ_JACHHZ010000005.1"/>
</dbReference>
<keyword evidence="6" id="KW-1185">Reference proteome</keyword>
<dbReference type="Gene3D" id="1.10.10.60">
    <property type="entry name" value="Homeodomain-like"/>
    <property type="match status" value="2"/>
</dbReference>
<dbReference type="PROSITE" id="PS01124">
    <property type="entry name" value="HTH_ARAC_FAMILY_2"/>
    <property type="match status" value="1"/>
</dbReference>
<dbReference type="InterPro" id="IPR050204">
    <property type="entry name" value="AraC_XylS_family_regulators"/>
</dbReference>
<dbReference type="PRINTS" id="PR00032">
    <property type="entry name" value="HTHARAC"/>
</dbReference>
<comment type="caution">
    <text evidence="5">The sequence shown here is derived from an EMBL/GenBank/DDBJ whole genome shotgun (WGS) entry which is preliminary data.</text>
</comment>
<protein>
    <submittedName>
        <fullName evidence="5">Transcriptional regulator GlxA family with amidase domain</fullName>
    </submittedName>
</protein>
<dbReference type="Pfam" id="PF12833">
    <property type="entry name" value="HTH_18"/>
    <property type="match status" value="1"/>
</dbReference>
<feature type="domain" description="HTH araC/xylS-type" evidence="4">
    <location>
        <begin position="45"/>
        <end position="143"/>
    </location>
</feature>
<dbReference type="GO" id="GO:0043565">
    <property type="term" value="F:sequence-specific DNA binding"/>
    <property type="evidence" value="ECO:0007669"/>
    <property type="project" value="InterPro"/>
</dbReference>
<dbReference type="InterPro" id="IPR009057">
    <property type="entry name" value="Homeodomain-like_sf"/>
</dbReference>
<dbReference type="AlphaFoldDB" id="A0A841HU11"/>
<keyword evidence="2" id="KW-0238">DNA-binding</keyword>
<sequence>MSIDLHSFEPSHDSAIHSPLLHPSVFLHQNAAVPPVRGLSRRALRLALTYIEQHLGDPFTLEDLARAVGVSRFHFARLFRISTGESPMEFLLRSRIERAKQILVSSDRRMSEIAATLGFCDQSHFSRSFRRYAGVTPRQFARTHGEVLQTAAGA</sequence>
<dbReference type="PANTHER" id="PTHR46796:SF6">
    <property type="entry name" value="ARAC SUBFAMILY"/>
    <property type="match status" value="1"/>
</dbReference>
<evidence type="ECO:0000256" key="3">
    <source>
        <dbReference type="ARBA" id="ARBA00023163"/>
    </source>
</evidence>
<accession>A0A841HU11</accession>
<proteinExistence type="predicted"/>